<dbReference type="EMBL" id="BAABGN010000012">
    <property type="protein sequence ID" value="GAA4429245.1"/>
    <property type="molecule type" value="Genomic_DNA"/>
</dbReference>
<evidence type="ECO:0000259" key="2">
    <source>
        <dbReference type="Pfam" id="PF26571"/>
    </source>
</evidence>
<feature type="domain" description="ARB-07466-like C-terminal" evidence="2">
    <location>
        <begin position="68"/>
        <end position="173"/>
    </location>
</feature>
<dbReference type="Pfam" id="PF26571">
    <property type="entry name" value="VldE"/>
    <property type="match status" value="1"/>
</dbReference>
<evidence type="ECO:0000313" key="3">
    <source>
        <dbReference type="EMBL" id="GAA4429245.1"/>
    </source>
</evidence>
<accession>A0ABP8LI58</accession>
<feature type="chain" id="PRO_5045982218" description="ARB-07466-like C-terminal domain-containing protein" evidence="1">
    <location>
        <begin position="22"/>
        <end position="194"/>
    </location>
</feature>
<sequence length="194" mass="20961">MRRRVRLMRLTVVLLLLVATAATVDALNGPPPYTVTHDVGPWVELPPPPEPWPGGGGGCTVPDPTGSEGCVTPATAWLIEQLRPAFGDAPITCWSEHSWNPDSDHPDGRGCDLFYGTAGEFASGPDLLAGWTAAQWLRVNADALHVHYVIWQGRIWQSGHPELGWAPYDGGGAYDPDDATGGHYDHVHVSVREN</sequence>
<reference evidence="4" key="1">
    <citation type="journal article" date="2019" name="Int. J. Syst. Evol. Microbiol.">
        <title>The Global Catalogue of Microorganisms (GCM) 10K type strain sequencing project: providing services to taxonomists for standard genome sequencing and annotation.</title>
        <authorList>
            <consortium name="The Broad Institute Genomics Platform"/>
            <consortium name="The Broad Institute Genome Sequencing Center for Infectious Disease"/>
            <person name="Wu L."/>
            <person name="Ma J."/>
        </authorList>
    </citation>
    <scope>NUCLEOTIDE SEQUENCE [LARGE SCALE GENOMIC DNA]</scope>
    <source>
        <strain evidence="4">JCM 17810</strain>
    </source>
</reference>
<protein>
    <recommendedName>
        <fullName evidence="2">ARB-07466-like C-terminal domain-containing protein</fullName>
    </recommendedName>
</protein>
<evidence type="ECO:0000313" key="4">
    <source>
        <dbReference type="Proteomes" id="UP001500622"/>
    </source>
</evidence>
<name>A0ABP8LI58_9MICO</name>
<comment type="caution">
    <text evidence="3">The sequence shown here is derived from an EMBL/GenBank/DDBJ whole genome shotgun (WGS) entry which is preliminary data.</text>
</comment>
<dbReference type="Proteomes" id="UP001500622">
    <property type="component" value="Unassembled WGS sequence"/>
</dbReference>
<keyword evidence="1" id="KW-0732">Signal</keyword>
<keyword evidence="4" id="KW-1185">Reference proteome</keyword>
<dbReference type="InterPro" id="IPR058593">
    <property type="entry name" value="ARB_07466-like_C"/>
</dbReference>
<gene>
    <name evidence="3" type="ORF">GCM10023169_31330</name>
</gene>
<proteinExistence type="predicted"/>
<feature type="signal peptide" evidence="1">
    <location>
        <begin position="1"/>
        <end position="21"/>
    </location>
</feature>
<organism evidence="3 4">
    <name type="scientific">Georgenia halophila</name>
    <dbReference type="NCBI Taxonomy" id="620889"/>
    <lineage>
        <taxon>Bacteria</taxon>
        <taxon>Bacillati</taxon>
        <taxon>Actinomycetota</taxon>
        <taxon>Actinomycetes</taxon>
        <taxon>Micrococcales</taxon>
        <taxon>Bogoriellaceae</taxon>
        <taxon>Georgenia</taxon>
    </lineage>
</organism>
<evidence type="ECO:0000256" key="1">
    <source>
        <dbReference type="SAM" id="SignalP"/>
    </source>
</evidence>